<proteinExistence type="inferred from homology"/>
<evidence type="ECO:0000256" key="2">
    <source>
        <dbReference type="ARBA" id="ARBA00023015"/>
    </source>
</evidence>
<dbReference type="PANTHER" id="PTHR30419:SF8">
    <property type="entry name" value="NITROGEN ASSIMILATION TRANSCRIPTIONAL ACTIVATOR-RELATED"/>
    <property type="match status" value="1"/>
</dbReference>
<dbReference type="GO" id="GO:0005829">
    <property type="term" value="C:cytosol"/>
    <property type="evidence" value="ECO:0007669"/>
    <property type="project" value="TreeGrafter"/>
</dbReference>
<dbReference type="PRINTS" id="PR00039">
    <property type="entry name" value="HTHLYSR"/>
</dbReference>
<keyword evidence="4" id="KW-0804">Transcription</keyword>
<dbReference type="Proteomes" id="UP000239477">
    <property type="component" value="Chromosome"/>
</dbReference>
<keyword evidence="7" id="KW-1185">Reference proteome</keyword>
<dbReference type="EMBL" id="CP023270">
    <property type="protein sequence ID" value="AVJ28753.1"/>
    <property type="molecule type" value="Genomic_DNA"/>
</dbReference>
<dbReference type="PANTHER" id="PTHR30419">
    <property type="entry name" value="HTH-TYPE TRANSCRIPTIONAL REGULATOR YBHD"/>
    <property type="match status" value="1"/>
</dbReference>
<dbReference type="Pfam" id="PF00126">
    <property type="entry name" value="HTH_1"/>
    <property type="match status" value="1"/>
</dbReference>
<dbReference type="OrthoDB" id="5914299at2"/>
<evidence type="ECO:0000259" key="5">
    <source>
        <dbReference type="PROSITE" id="PS50931"/>
    </source>
</evidence>
<evidence type="ECO:0000313" key="7">
    <source>
        <dbReference type="Proteomes" id="UP000239477"/>
    </source>
</evidence>
<dbReference type="Pfam" id="PF03466">
    <property type="entry name" value="LysR_substrate"/>
    <property type="match status" value="1"/>
</dbReference>
<dbReference type="InterPro" id="IPR050950">
    <property type="entry name" value="HTH-type_LysR_regulators"/>
</dbReference>
<dbReference type="PROSITE" id="PS50931">
    <property type="entry name" value="HTH_LYSR"/>
    <property type="match status" value="1"/>
</dbReference>
<sequence length="323" mass="34606">MPASPRIPDLRHISGRLRLRHLDLLHALHALGSVHKAAARLGMTQPAASKLLLELEDMFGVPLFVRSRRGITPTAFGQALAGKTDVLLADLAGARNEIAALAAGARGRIRVGVQPVALPVLVPRAIQRMREHNPGVTVMLHEGAHDALLDSLARGELDCVLGRLMLDAAQAVFRTEVLYEEPICVVARKGHPLARSTRITAAALASQDWILPPPDAPLRQRIDAYFAQQGLALPAPVAESVSLLANEVLLRGADMLAAMPRAVAHHYAELGVLAILKFKPDWSLPAVGVVQRAHVEPTAALAHFLDALRSQARELQGVPQAPG</sequence>
<evidence type="ECO:0000256" key="4">
    <source>
        <dbReference type="ARBA" id="ARBA00023163"/>
    </source>
</evidence>
<dbReference type="Gene3D" id="1.10.10.10">
    <property type="entry name" value="Winged helix-like DNA-binding domain superfamily/Winged helix DNA-binding domain"/>
    <property type="match status" value="1"/>
</dbReference>
<keyword evidence="3" id="KW-0238">DNA-binding</keyword>
<dbReference type="AlphaFoldDB" id="A0A2S0I9T1"/>
<dbReference type="SUPFAM" id="SSF53850">
    <property type="entry name" value="Periplasmic binding protein-like II"/>
    <property type="match status" value="1"/>
</dbReference>
<organism evidence="6 7">
    <name type="scientific">Achromobacter spanius</name>
    <dbReference type="NCBI Taxonomy" id="217203"/>
    <lineage>
        <taxon>Bacteria</taxon>
        <taxon>Pseudomonadati</taxon>
        <taxon>Pseudomonadota</taxon>
        <taxon>Betaproteobacteria</taxon>
        <taxon>Burkholderiales</taxon>
        <taxon>Alcaligenaceae</taxon>
        <taxon>Achromobacter</taxon>
    </lineage>
</organism>
<dbReference type="GO" id="GO:0003677">
    <property type="term" value="F:DNA binding"/>
    <property type="evidence" value="ECO:0007669"/>
    <property type="project" value="UniProtKB-KW"/>
</dbReference>
<dbReference type="InterPro" id="IPR000847">
    <property type="entry name" value="LysR_HTH_N"/>
</dbReference>
<dbReference type="InterPro" id="IPR036390">
    <property type="entry name" value="WH_DNA-bd_sf"/>
</dbReference>
<evidence type="ECO:0000313" key="6">
    <source>
        <dbReference type="EMBL" id="AVJ28753.1"/>
    </source>
</evidence>
<keyword evidence="2" id="KW-0805">Transcription regulation</keyword>
<feature type="domain" description="HTH lysR-type" evidence="5">
    <location>
        <begin position="17"/>
        <end position="74"/>
    </location>
</feature>
<dbReference type="GO" id="GO:0003700">
    <property type="term" value="F:DNA-binding transcription factor activity"/>
    <property type="evidence" value="ECO:0007669"/>
    <property type="project" value="InterPro"/>
</dbReference>
<reference evidence="6 7" key="1">
    <citation type="submission" date="2017-09" db="EMBL/GenBank/DDBJ databases">
        <title>Genomic, metabolic, and phenotypic characteristics of bacterial isolates from the natural microbiome of the model nematode Caenorhabditis elegans.</title>
        <authorList>
            <person name="Zimmermann J."/>
            <person name="Obeng N."/>
            <person name="Yang W."/>
            <person name="Obeng O."/>
            <person name="Kissoyan K."/>
            <person name="Pees B."/>
            <person name="Dirksen P."/>
            <person name="Hoppner M."/>
            <person name="Franke A."/>
            <person name="Rosenstiel P."/>
            <person name="Leippe M."/>
            <person name="Dierking K."/>
            <person name="Kaleta C."/>
            <person name="Schulenburg H."/>
        </authorList>
    </citation>
    <scope>NUCLEOTIDE SEQUENCE [LARGE SCALE GENOMIC DNA]</scope>
    <source>
        <strain evidence="6 7">MYb73</strain>
    </source>
</reference>
<dbReference type="Gene3D" id="3.40.190.290">
    <property type="match status" value="1"/>
</dbReference>
<evidence type="ECO:0000256" key="3">
    <source>
        <dbReference type="ARBA" id="ARBA00023125"/>
    </source>
</evidence>
<dbReference type="InterPro" id="IPR005119">
    <property type="entry name" value="LysR_subst-bd"/>
</dbReference>
<gene>
    <name evidence="6" type="ORF">CLM73_17470</name>
</gene>
<dbReference type="RefSeq" id="WP_105239517.1">
    <property type="nucleotide sequence ID" value="NZ_CP023270.1"/>
</dbReference>
<protein>
    <submittedName>
        <fullName evidence="6">LysR family transcriptional regulator</fullName>
    </submittedName>
</protein>
<comment type="similarity">
    <text evidence="1">Belongs to the LysR transcriptional regulatory family.</text>
</comment>
<dbReference type="InterPro" id="IPR036388">
    <property type="entry name" value="WH-like_DNA-bd_sf"/>
</dbReference>
<name>A0A2S0I9T1_9BURK</name>
<accession>A0A2S0I9T1</accession>
<dbReference type="SUPFAM" id="SSF46785">
    <property type="entry name" value="Winged helix' DNA-binding domain"/>
    <property type="match status" value="1"/>
</dbReference>
<evidence type="ECO:0000256" key="1">
    <source>
        <dbReference type="ARBA" id="ARBA00009437"/>
    </source>
</evidence>